<dbReference type="Proteomes" id="UP000602124">
    <property type="component" value="Unassembled WGS sequence"/>
</dbReference>
<dbReference type="Gene3D" id="3.90.180.10">
    <property type="entry name" value="Medium-chain alcohol dehydrogenases, catalytic domain"/>
    <property type="match status" value="1"/>
</dbReference>
<comment type="caution">
    <text evidence="8">The sequence shown here is derived from an EMBL/GenBank/DDBJ whole genome shotgun (WGS) entry which is preliminary data.</text>
</comment>
<evidence type="ECO:0000256" key="1">
    <source>
        <dbReference type="ARBA" id="ARBA00001947"/>
    </source>
</evidence>
<dbReference type="GO" id="GO:0016491">
    <property type="term" value="F:oxidoreductase activity"/>
    <property type="evidence" value="ECO:0007669"/>
    <property type="project" value="UniProtKB-KW"/>
</dbReference>
<comment type="cofactor">
    <cofactor evidence="1 5">
        <name>Zn(2+)</name>
        <dbReference type="ChEBI" id="CHEBI:29105"/>
    </cofactor>
</comment>
<gene>
    <name evidence="8" type="ORF">JEQ47_08300</name>
</gene>
<reference evidence="8" key="1">
    <citation type="submission" date="2020-12" db="EMBL/GenBank/DDBJ databases">
        <title>Devosia sp. MSA67 isolated from Mo River.</title>
        <authorList>
            <person name="Ma F."/>
            <person name="Zi Z."/>
        </authorList>
    </citation>
    <scope>NUCLEOTIDE SEQUENCE</scope>
    <source>
        <strain evidence="8">MSA67</strain>
    </source>
</reference>
<dbReference type="SUPFAM" id="SSF50129">
    <property type="entry name" value="GroES-like"/>
    <property type="match status" value="1"/>
</dbReference>
<evidence type="ECO:0000256" key="4">
    <source>
        <dbReference type="ARBA" id="ARBA00023002"/>
    </source>
</evidence>
<name>A0A934IT69_9HYPH</name>
<dbReference type="Gene3D" id="3.40.50.720">
    <property type="entry name" value="NAD(P)-binding Rossmann-like Domain"/>
    <property type="match status" value="1"/>
</dbReference>
<dbReference type="InterPro" id="IPR013149">
    <property type="entry name" value="ADH-like_C"/>
</dbReference>
<accession>A0A934IT69</accession>
<evidence type="ECO:0000259" key="6">
    <source>
        <dbReference type="Pfam" id="PF00107"/>
    </source>
</evidence>
<dbReference type="Pfam" id="PF00107">
    <property type="entry name" value="ADH_zinc_N"/>
    <property type="match status" value="1"/>
</dbReference>
<dbReference type="InterPro" id="IPR002328">
    <property type="entry name" value="ADH_Zn_CS"/>
</dbReference>
<feature type="domain" description="Alcohol dehydrogenase-like C-terminal" evidence="6">
    <location>
        <begin position="197"/>
        <end position="265"/>
    </location>
</feature>
<dbReference type="PANTHER" id="PTHR42813">
    <property type="entry name" value="ZINC-TYPE ALCOHOL DEHYDROGENASE-LIKE"/>
    <property type="match status" value="1"/>
</dbReference>
<keyword evidence="2 5" id="KW-0479">Metal-binding</keyword>
<protein>
    <submittedName>
        <fullName evidence="8">Glutathione-dependent formaldehyde dehydrogenase</fullName>
    </submittedName>
</protein>
<dbReference type="RefSeq" id="WP_198875952.1">
    <property type="nucleotide sequence ID" value="NZ_JAEKMH010000002.1"/>
</dbReference>
<evidence type="ECO:0000259" key="7">
    <source>
        <dbReference type="Pfam" id="PF08240"/>
    </source>
</evidence>
<organism evidence="8 9">
    <name type="scientific">Devosia sediminis</name>
    <dbReference type="NCBI Taxonomy" id="2798801"/>
    <lineage>
        <taxon>Bacteria</taxon>
        <taxon>Pseudomonadati</taxon>
        <taxon>Pseudomonadota</taxon>
        <taxon>Alphaproteobacteria</taxon>
        <taxon>Hyphomicrobiales</taxon>
        <taxon>Devosiaceae</taxon>
        <taxon>Devosia</taxon>
    </lineage>
</organism>
<dbReference type="CDD" id="cd08283">
    <property type="entry name" value="FDH_like_1"/>
    <property type="match status" value="1"/>
</dbReference>
<dbReference type="InterPro" id="IPR011032">
    <property type="entry name" value="GroES-like_sf"/>
</dbReference>
<evidence type="ECO:0000256" key="3">
    <source>
        <dbReference type="ARBA" id="ARBA00022833"/>
    </source>
</evidence>
<dbReference type="Pfam" id="PF08240">
    <property type="entry name" value="ADH_N"/>
    <property type="match status" value="1"/>
</dbReference>
<dbReference type="AlphaFoldDB" id="A0A934IT69"/>
<comment type="similarity">
    <text evidence="5">Belongs to the zinc-containing alcohol dehydrogenase family.</text>
</comment>
<dbReference type="InterPro" id="IPR036291">
    <property type="entry name" value="NAD(P)-bd_dom_sf"/>
</dbReference>
<proteinExistence type="inferred from homology"/>
<dbReference type="GO" id="GO:0008270">
    <property type="term" value="F:zinc ion binding"/>
    <property type="evidence" value="ECO:0007669"/>
    <property type="project" value="InterPro"/>
</dbReference>
<feature type="domain" description="Alcohol dehydrogenase-like N-terminal" evidence="7">
    <location>
        <begin position="25"/>
        <end position="153"/>
    </location>
</feature>
<dbReference type="InterPro" id="IPR013154">
    <property type="entry name" value="ADH-like_N"/>
</dbReference>
<evidence type="ECO:0000313" key="9">
    <source>
        <dbReference type="Proteomes" id="UP000602124"/>
    </source>
</evidence>
<evidence type="ECO:0000313" key="8">
    <source>
        <dbReference type="EMBL" id="MBJ3784716.1"/>
    </source>
</evidence>
<dbReference type="PROSITE" id="PS00059">
    <property type="entry name" value="ADH_ZINC"/>
    <property type="match status" value="1"/>
</dbReference>
<sequence length="393" mass="42346">MRALTWHGTNDVRVDTHPDPEIINPRDAILKVTSTAICGSDLHLYDGVIPGMKSGDILGHEFMGEVVEVGPKSTLQKGQRVVVPFTISCGKCFFCEQQQYSACDNGNPVVNQDASEMLYGQPMGAAFGYSHLTGGYAGGQAEYVRVPFSDVGPIVIPDGMADDDVLFLSDILPTGWMAAENAQIQPGDTVAVWGAGPVGLFAVQSAVLMGAAQVIAIDHFPRRLELAQKFGAKIINFEETHVREALMEMTGGIGPDAVIDAVGMEAHGWVADNVLDVIKQKMAPGADRGHALRQALLAVRKGGRVSVPGVYGGMLDKWPLGAMMEKGIQIKGGQTHVQKYTADLLRRIQDGEIDTTFLISHRLSLEEAPEGYKNFHDKQNEWTKVVLKPGGVA</sequence>
<dbReference type="SUPFAM" id="SSF51735">
    <property type="entry name" value="NAD(P)-binding Rossmann-fold domains"/>
    <property type="match status" value="1"/>
</dbReference>
<evidence type="ECO:0000256" key="2">
    <source>
        <dbReference type="ARBA" id="ARBA00022723"/>
    </source>
</evidence>
<keyword evidence="3 5" id="KW-0862">Zinc</keyword>
<dbReference type="PANTHER" id="PTHR42813:SF2">
    <property type="entry name" value="DEHYDROGENASE, ZINC-CONTAINING, PUTATIVE (AFU_ORTHOLOGUE AFUA_2G02810)-RELATED"/>
    <property type="match status" value="1"/>
</dbReference>
<dbReference type="EMBL" id="JAEKMH010000002">
    <property type="protein sequence ID" value="MBJ3784716.1"/>
    <property type="molecule type" value="Genomic_DNA"/>
</dbReference>
<evidence type="ECO:0000256" key="5">
    <source>
        <dbReference type="RuleBase" id="RU361277"/>
    </source>
</evidence>
<keyword evidence="9" id="KW-1185">Reference proteome</keyword>
<keyword evidence="4" id="KW-0560">Oxidoreductase</keyword>